<evidence type="ECO:0000256" key="1">
    <source>
        <dbReference type="SAM" id="MobiDB-lite"/>
    </source>
</evidence>
<feature type="transmembrane region" description="Helical" evidence="2">
    <location>
        <begin position="215"/>
        <end position="243"/>
    </location>
</feature>
<dbReference type="Proteomes" id="UP000038009">
    <property type="component" value="Unassembled WGS sequence"/>
</dbReference>
<dbReference type="VEuPathDB" id="TriTrypDB:Lsey_0223_0030"/>
<reference evidence="3 4" key="1">
    <citation type="journal article" date="2015" name="PLoS Pathog.">
        <title>Leptomonas seymouri: Adaptations to the Dixenous Life Cycle Analyzed by Genome Sequencing, Transcriptome Profiling and Co-infection with Leishmania donovani.</title>
        <authorList>
            <person name="Kraeva N."/>
            <person name="Butenko A."/>
            <person name="Hlavacova J."/>
            <person name="Kostygov A."/>
            <person name="Myskova J."/>
            <person name="Grybchuk D."/>
            <person name="Lestinova T."/>
            <person name="Votypka J."/>
            <person name="Volf P."/>
            <person name="Opperdoes F."/>
            <person name="Flegontov P."/>
            <person name="Lukes J."/>
            <person name="Yurchenko V."/>
        </authorList>
    </citation>
    <scope>NUCLEOTIDE SEQUENCE [LARGE SCALE GENOMIC DNA]</scope>
    <source>
        <strain evidence="3 4">ATCC 30220</strain>
    </source>
</reference>
<comment type="caution">
    <text evidence="3">The sequence shown here is derived from an EMBL/GenBank/DDBJ whole genome shotgun (WGS) entry which is preliminary data.</text>
</comment>
<keyword evidence="2" id="KW-0812">Transmembrane</keyword>
<name>A0A0N1I1D0_LEPSE</name>
<feature type="region of interest" description="Disordered" evidence="1">
    <location>
        <begin position="1"/>
        <end position="34"/>
    </location>
</feature>
<evidence type="ECO:0000313" key="3">
    <source>
        <dbReference type="EMBL" id="KPI84892.1"/>
    </source>
</evidence>
<dbReference type="EMBL" id="LJSK01000223">
    <property type="protein sequence ID" value="KPI84892.1"/>
    <property type="molecule type" value="Genomic_DNA"/>
</dbReference>
<dbReference type="OrthoDB" id="264655at2759"/>
<keyword evidence="2" id="KW-0472">Membrane</keyword>
<evidence type="ECO:0000313" key="4">
    <source>
        <dbReference type="Proteomes" id="UP000038009"/>
    </source>
</evidence>
<dbReference type="AlphaFoldDB" id="A0A0N1I1D0"/>
<evidence type="ECO:0000256" key="2">
    <source>
        <dbReference type="SAM" id="Phobius"/>
    </source>
</evidence>
<sequence length="249" mass="27845">MQKSQQPESQDWKSDSYVNSLDHARGDEHSATPLVKTVEPQHNEDINADENPIGNFYVSTPFNPPRIDRCRVDNFLMLVIMALMFIFGVAALSTPIVSYSSSAITITVDCLSVRGGSTLGTRQRSQVRDVFCRNFSTKADGFAALLIICVLFSVLGFLLSLPPIICGRVICCRYFVQVLTFLCWLFVMVSMILAAQMRNDALCRSTSLKSIGFEYGPAFGLVVTLFVFFSIVMIVLAIWMICYPAKLRY</sequence>
<feature type="transmembrane region" description="Helical" evidence="2">
    <location>
        <begin position="142"/>
        <end position="162"/>
    </location>
</feature>
<keyword evidence="2" id="KW-1133">Transmembrane helix</keyword>
<accession>A0A0N1I1D0</accession>
<keyword evidence="4" id="KW-1185">Reference proteome</keyword>
<organism evidence="3 4">
    <name type="scientific">Leptomonas seymouri</name>
    <dbReference type="NCBI Taxonomy" id="5684"/>
    <lineage>
        <taxon>Eukaryota</taxon>
        <taxon>Discoba</taxon>
        <taxon>Euglenozoa</taxon>
        <taxon>Kinetoplastea</taxon>
        <taxon>Metakinetoplastina</taxon>
        <taxon>Trypanosomatida</taxon>
        <taxon>Trypanosomatidae</taxon>
        <taxon>Leishmaniinae</taxon>
        <taxon>Leptomonas</taxon>
    </lineage>
</organism>
<evidence type="ECO:0008006" key="5">
    <source>
        <dbReference type="Google" id="ProtNLM"/>
    </source>
</evidence>
<feature type="transmembrane region" description="Helical" evidence="2">
    <location>
        <begin position="75"/>
        <end position="97"/>
    </location>
</feature>
<proteinExistence type="predicted"/>
<protein>
    <recommendedName>
        <fullName evidence="5">Amastin-like protein</fullName>
    </recommendedName>
</protein>
<dbReference type="OMA" id="FPIICGR"/>
<gene>
    <name evidence="3" type="ORF">ABL78_6047</name>
</gene>
<feature type="transmembrane region" description="Helical" evidence="2">
    <location>
        <begin position="174"/>
        <end position="195"/>
    </location>
</feature>